<keyword evidence="6" id="KW-0539">Nucleus</keyword>
<dbReference type="PANTHER" id="PTHR28646">
    <property type="entry name" value="TRANSMEMBRANE PROTEIN 201"/>
    <property type="match status" value="1"/>
</dbReference>
<dbReference type="GO" id="GO:0005637">
    <property type="term" value="C:nuclear inner membrane"/>
    <property type="evidence" value="ECO:0007669"/>
    <property type="project" value="UniProtKB-SubCell"/>
</dbReference>
<dbReference type="GO" id="GO:0005521">
    <property type="term" value="F:lamin binding"/>
    <property type="evidence" value="ECO:0007669"/>
    <property type="project" value="TreeGrafter"/>
</dbReference>
<evidence type="ECO:0000256" key="5">
    <source>
        <dbReference type="ARBA" id="ARBA00023136"/>
    </source>
</evidence>
<evidence type="ECO:0000313" key="10">
    <source>
        <dbReference type="Proteomes" id="UP001497497"/>
    </source>
</evidence>
<dbReference type="GO" id="GO:0051015">
    <property type="term" value="F:actin filament binding"/>
    <property type="evidence" value="ECO:0007669"/>
    <property type="project" value="TreeGrafter"/>
</dbReference>
<keyword evidence="4 7" id="KW-1133">Transmembrane helix</keyword>
<comment type="caution">
    <text evidence="9">The sequence shown here is derived from an EMBL/GenBank/DDBJ whole genome shotgun (WGS) entry which is preliminary data.</text>
</comment>
<dbReference type="InterPro" id="IPR018617">
    <property type="entry name" value="Ima1_N"/>
</dbReference>
<evidence type="ECO:0000256" key="2">
    <source>
        <dbReference type="ARBA" id="ARBA00007600"/>
    </source>
</evidence>
<protein>
    <recommendedName>
        <fullName evidence="8">Ima1 N-terminal domain-containing protein</fullName>
    </recommendedName>
</protein>
<dbReference type="AlphaFoldDB" id="A0AAV2H801"/>
<evidence type="ECO:0000256" key="4">
    <source>
        <dbReference type="ARBA" id="ARBA00022989"/>
    </source>
</evidence>
<feature type="domain" description="Ima1 N-terminal" evidence="8">
    <location>
        <begin position="6"/>
        <end position="64"/>
    </location>
</feature>
<keyword evidence="10" id="KW-1185">Reference proteome</keyword>
<feature type="transmembrane region" description="Helical" evidence="7">
    <location>
        <begin position="218"/>
        <end position="238"/>
    </location>
</feature>
<evidence type="ECO:0000259" key="8">
    <source>
        <dbReference type="Pfam" id="PF09779"/>
    </source>
</evidence>
<reference evidence="9 10" key="1">
    <citation type="submission" date="2024-04" db="EMBL/GenBank/DDBJ databases">
        <authorList>
            <consortium name="Genoscope - CEA"/>
            <person name="William W."/>
        </authorList>
    </citation>
    <scope>NUCLEOTIDE SEQUENCE [LARGE SCALE GENOMIC DNA]</scope>
</reference>
<gene>
    <name evidence="9" type="ORF">GSLYS_00003945001</name>
</gene>
<feature type="transmembrane region" description="Helical" evidence="7">
    <location>
        <begin position="114"/>
        <end position="133"/>
    </location>
</feature>
<evidence type="ECO:0000256" key="3">
    <source>
        <dbReference type="ARBA" id="ARBA00022692"/>
    </source>
</evidence>
<dbReference type="Proteomes" id="UP001497497">
    <property type="component" value="Unassembled WGS sequence"/>
</dbReference>
<organism evidence="9 10">
    <name type="scientific">Lymnaea stagnalis</name>
    <name type="common">Great pond snail</name>
    <name type="synonym">Helix stagnalis</name>
    <dbReference type="NCBI Taxonomy" id="6523"/>
    <lineage>
        <taxon>Eukaryota</taxon>
        <taxon>Metazoa</taxon>
        <taxon>Spiralia</taxon>
        <taxon>Lophotrochozoa</taxon>
        <taxon>Mollusca</taxon>
        <taxon>Gastropoda</taxon>
        <taxon>Heterobranchia</taxon>
        <taxon>Euthyneura</taxon>
        <taxon>Panpulmonata</taxon>
        <taxon>Hygrophila</taxon>
        <taxon>Lymnaeoidea</taxon>
        <taxon>Lymnaeidae</taxon>
        <taxon>Lymnaea</taxon>
    </lineage>
</organism>
<dbReference type="EMBL" id="CAXITT010000055">
    <property type="protein sequence ID" value="CAL1529790.1"/>
    <property type="molecule type" value="Genomic_DNA"/>
</dbReference>
<evidence type="ECO:0000256" key="7">
    <source>
        <dbReference type="SAM" id="Phobius"/>
    </source>
</evidence>
<comment type="similarity">
    <text evidence="2">Belongs to the TMEM201 family.</text>
</comment>
<evidence type="ECO:0000313" key="9">
    <source>
        <dbReference type="EMBL" id="CAL1529790.1"/>
    </source>
</evidence>
<keyword evidence="5 7" id="KW-0472">Membrane</keyword>
<feature type="non-terminal residue" evidence="9">
    <location>
        <position position="319"/>
    </location>
</feature>
<dbReference type="PANTHER" id="PTHR28646:SF1">
    <property type="entry name" value="TRANSMEMBRANE PROTEIN 201"/>
    <property type="match status" value="1"/>
</dbReference>
<accession>A0AAV2H801</accession>
<proteinExistence type="inferred from homology"/>
<evidence type="ECO:0000256" key="6">
    <source>
        <dbReference type="ARBA" id="ARBA00023242"/>
    </source>
</evidence>
<name>A0AAV2H801_LYMST</name>
<sequence length="319" mass="36184">CSSEQVQKVPSLLCEICSQNQVIKVRQLAAFSPFNEFEYEKEIDMYKDYLENVYTLCSKCQKEVDEYLITQNSEIVGKMDKTQRQILDSLHQKGDLSVNAPEMVTRNNRHQKTIILKMIFFLSTLFPVLLLIANLRLYLGSSTSMLGSQSTGYFGQFSSYLVSSIPARLALDVESKAVFSGAVVCLVGLFCTGKYRLYPEDALHLLLWLLTTINDFSLLAVPFRWTMTLNFVTLIISIKCCVRNRIPRNFSFGTVQRKTFSRKSVSTVVSNENKEAVQEEAPHSGDVSKLDSSFKSELPVVADDKSPHFETVRQNLESF</sequence>
<feature type="non-terminal residue" evidence="9">
    <location>
        <position position="1"/>
    </location>
</feature>
<keyword evidence="3 7" id="KW-0812">Transmembrane</keyword>
<evidence type="ECO:0000256" key="1">
    <source>
        <dbReference type="ARBA" id="ARBA00004473"/>
    </source>
</evidence>
<dbReference type="InterPro" id="IPR040041">
    <property type="entry name" value="TMEM201"/>
</dbReference>
<dbReference type="Pfam" id="PF09779">
    <property type="entry name" value="Ima1_N"/>
    <property type="match status" value="1"/>
</dbReference>
<dbReference type="GO" id="GO:0030473">
    <property type="term" value="P:nuclear migration along microtubule"/>
    <property type="evidence" value="ECO:0007669"/>
    <property type="project" value="TreeGrafter"/>
</dbReference>
<comment type="subcellular location">
    <subcellularLocation>
        <location evidence="1">Nucleus inner membrane</location>
        <topology evidence="1">Multi-pass membrane protein</topology>
    </subcellularLocation>
</comment>